<proteinExistence type="predicted"/>
<keyword evidence="2" id="KW-0614">Plasmid</keyword>
<dbReference type="Proteomes" id="UP000068067">
    <property type="component" value="Plasmid pCdes2"/>
</dbReference>
<organism evidence="2 3">
    <name type="scientific">Corynebacterium deserti GIMN1.010</name>
    <dbReference type="NCBI Taxonomy" id="931089"/>
    <lineage>
        <taxon>Bacteria</taxon>
        <taxon>Bacillati</taxon>
        <taxon>Actinomycetota</taxon>
        <taxon>Actinomycetes</taxon>
        <taxon>Mycobacteriales</taxon>
        <taxon>Corynebacteriaceae</taxon>
        <taxon>Corynebacterium</taxon>
    </lineage>
</organism>
<dbReference type="InterPro" id="IPR002145">
    <property type="entry name" value="CopG"/>
</dbReference>
<sequence length="100" mass="11666">MATDKQRSYVGRGPVVSVRLEPELVERLDALSERTRRSRGTYLRMAIWAMLPELEKMHWEQAAADFESLAIKDAFEEITQHLMDEAINRANKDNNEKRHP</sequence>
<accession>A0A0M4CLV6</accession>
<geneLocation type="plasmid" evidence="2 3">
    <name>pCdes2</name>
</geneLocation>
<dbReference type="InterPro" id="IPR010985">
    <property type="entry name" value="Ribbon_hlx_hlx"/>
</dbReference>
<feature type="domain" description="Ribbon-helix-helix protein CopG" evidence="1">
    <location>
        <begin position="15"/>
        <end position="47"/>
    </location>
</feature>
<dbReference type="SUPFAM" id="SSF47598">
    <property type="entry name" value="Ribbon-helix-helix"/>
    <property type="match status" value="1"/>
</dbReference>
<keyword evidence="3" id="KW-1185">Reference proteome</keyword>
<dbReference type="EMBL" id="CP009222">
    <property type="protein sequence ID" value="ALC07214.1"/>
    <property type="molecule type" value="Genomic_DNA"/>
</dbReference>
<dbReference type="Pfam" id="PF01402">
    <property type="entry name" value="RHH_1"/>
    <property type="match status" value="1"/>
</dbReference>
<evidence type="ECO:0000313" key="2">
    <source>
        <dbReference type="EMBL" id="ALC07214.1"/>
    </source>
</evidence>
<dbReference type="GO" id="GO:0006355">
    <property type="term" value="P:regulation of DNA-templated transcription"/>
    <property type="evidence" value="ECO:0007669"/>
    <property type="project" value="InterPro"/>
</dbReference>
<dbReference type="OrthoDB" id="4413186at2"/>
<evidence type="ECO:0000313" key="3">
    <source>
        <dbReference type="Proteomes" id="UP000068067"/>
    </source>
</evidence>
<dbReference type="RefSeq" id="WP_053546296.1">
    <property type="nucleotide sequence ID" value="NZ_CP009222.1"/>
</dbReference>
<evidence type="ECO:0000259" key="1">
    <source>
        <dbReference type="Pfam" id="PF01402"/>
    </source>
</evidence>
<reference evidence="2 3" key="1">
    <citation type="submission" date="2014-08" db="EMBL/GenBank/DDBJ databases">
        <title>Complete genome sequence of Corynebacterium deserti GIMN1.010 (=DSM 45689), isolated from desert sand in western China.</title>
        <authorList>
            <person name="Ruckert C."/>
            <person name="Albersmeier A."/>
            <person name="Kalinowski J."/>
        </authorList>
    </citation>
    <scope>NUCLEOTIDE SEQUENCE [LARGE SCALE GENOMIC DNA]</scope>
    <source>
        <strain evidence="2 3">GIMN1.010</strain>
        <plasmid evidence="2 3">pCdes2</plasmid>
    </source>
</reference>
<name>A0A0M4CLV6_9CORY</name>
<gene>
    <name evidence="2" type="ORF">CDES_14580</name>
</gene>
<dbReference type="AlphaFoldDB" id="A0A0M4CLV6"/>
<protein>
    <recommendedName>
        <fullName evidence="1">Ribbon-helix-helix protein CopG domain-containing protein</fullName>
    </recommendedName>
</protein>
<dbReference type="KEGG" id="cdx:CDES_14580"/>
<dbReference type="PATRIC" id="fig|931089.4.peg.2929"/>